<keyword evidence="2" id="KW-1185">Reference proteome</keyword>
<name>A0ABR3NTD1_9TELE</name>
<organism evidence="1 2">
    <name type="scientific">Cirrhinus molitorella</name>
    <name type="common">mud carp</name>
    <dbReference type="NCBI Taxonomy" id="172907"/>
    <lineage>
        <taxon>Eukaryota</taxon>
        <taxon>Metazoa</taxon>
        <taxon>Chordata</taxon>
        <taxon>Craniata</taxon>
        <taxon>Vertebrata</taxon>
        <taxon>Euteleostomi</taxon>
        <taxon>Actinopterygii</taxon>
        <taxon>Neopterygii</taxon>
        <taxon>Teleostei</taxon>
        <taxon>Ostariophysi</taxon>
        <taxon>Cypriniformes</taxon>
        <taxon>Cyprinidae</taxon>
        <taxon>Labeoninae</taxon>
        <taxon>Labeonini</taxon>
        <taxon>Cirrhinus</taxon>
    </lineage>
</organism>
<accession>A0ABR3NTD1</accession>
<dbReference type="EMBL" id="JAYMGO010000002">
    <property type="protein sequence ID" value="KAL1280204.1"/>
    <property type="molecule type" value="Genomic_DNA"/>
</dbReference>
<evidence type="ECO:0000313" key="1">
    <source>
        <dbReference type="EMBL" id="KAL1280204.1"/>
    </source>
</evidence>
<comment type="caution">
    <text evidence="1">The sequence shown here is derived from an EMBL/GenBank/DDBJ whole genome shotgun (WGS) entry which is preliminary data.</text>
</comment>
<dbReference type="Proteomes" id="UP001558613">
    <property type="component" value="Unassembled WGS sequence"/>
</dbReference>
<proteinExistence type="predicted"/>
<evidence type="ECO:0000313" key="2">
    <source>
        <dbReference type="Proteomes" id="UP001558613"/>
    </source>
</evidence>
<protein>
    <submittedName>
        <fullName evidence="1">Uncharacterized protein</fullName>
    </submittedName>
</protein>
<reference evidence="1 2" key="1">
    <citation type="submission" date="2023-09" db="EMBL/GenBank/DDBJ databases">
        <authorList>
            <person name="Wang M."/>
        </authorList>
    </citation>
    <scope>NUCLEOTIDE SEQUENCE [LARGE SCALE GENOMIC DNA]</scope>
    <source>
        <strain evidence="1">GT-2023</strain>
        <tissue evidence="1">Liver</tissue>
    </source>
</reference>
<sequence length="71" mass="7647">MAGVANTLLPLKGPKAAASHIKGVTESLRPNLSAWALCHHLGIWDNCWCAVATRWCLTSCIRGTQCSLQIT</sequence>
<gene>
    <name evidence="1" type="ORF">QQF64_014804</name>
</gene>